<dbReference type="RefSeq" id="WP_179909014.1">
    <property type="nucleotide sequence ID" value="NZ_CP058910.1"/>
</dbReference>
<accession>A0A7D5P293</accession>
<evidence type="ECO:0000256" key="3">
    <source>
        <dbReference type="ARBA" id="ARBA00022801"/>
    </source>
</evidence>
<comment type="cofactor">
    <cofactor evidence="1">
        <name>Zn(2+)</name>
        <dbReference type="ChEBI" id="CHEBI:29105"/>
    </cofactor>
</comment>
<evidence type="ECO:0000256" key="1">
    <source>
        <dbReference type="ARBA" id="ARBA00001947"/>
    </source>
</evidence>
<dbReference type="EMBL" id="CP058910">
    <property type="protein sequence ID" value="QLH79143.1"/>
    <property type="molecule type" value="Genomic_DNA"/>
</dbReference>
<keyword evidence="7" id="KW-1185">Reference proteome</keyword>
<dbReference type="Pfam" id="PF24827">
    <property type="entry name" value="AstE_AspA_cat"/>
    <property type="match status" value="1"/>
</dbReference>
<dbReference type="PANTHER" id="PTHR15162">
    <property type="entry name" value="ASPARTOACYLASE"/>
    <property type="match status" value="1"/>
</dbReference>
<dbReference type="InterPro" id="IPR050178">
    <property type="entry name" value="AspA/AstE_fam"/>
</dbReference>
<dbReference type="AlphaFoldDB" id="A0A7D5P293"/>
<dbReference type="Proteomes" id="UP000509667">
    <property type="component" value="Chromosome"/>
</dbReference>
<gene>
    <name evidence="6" type="ORF">HZS55_18415</name>
</gene>
<organism evidence="6 7">
    <name type="scientific">Halosimplex rubrum</name>
    <dbReference type="NCBI Taxonomy" id="869889"/>
    <lineage>
        <taxon>Archaea</taxon>
        <taxon>Methanobacteriati</taxon>
        <taxon>Methanobacteriota</taxon>
        <taxon>Stenosarchaea group</taxon>
        <taxon>Halobacteria</taxon>
        <taxon>Halobacteriales</taxon>
        <taxon>Haloarculaceae</taxon>
        <taxon>Halosimplex</taxon>
    </lineage>
</organism>
<sequence>MRVETLGDGEPEIAVVGGIHGDEPAGVRAVEHFVDRRPGVAEPVKLVIANEEAIERGERYVEADLNRSFPGRADGRSHEIRLAHELGEELRGCVTLSLHTTQSYGGMFALVDEVRDLAREICPRLSVDAVVETGHAEGRIFEVAPDTVEVECGYQGTEQAAENAKQVVREFLAATGALPDEETPHQTDLPVFRLGDSVPKTAAEEYEVFVDNFEEVLAGERIAAADGEAVVAEEDFHPVLLSAYGYEDVFGYTAERVGTLSG</sequence>
<keyword evidence="3" id="KW-0378">Hydrolase</keyword>
<dbReference type="InterPro" id="IPR055438">
    <property type="entry name" value="AstE_AspA_cat"/>
</dbReference>
<dbReference type="KEGG" id="hrr:HZS55_18415"/>
<evidence type="ECO:0000313" key="6">
    <source>
        <dbReference type="EMBL" id="QLH79143.1"/>
    </source>
</evidence>
<dbReference type="PANTHER" id="PTHR15162:SF7">
    <property type="entry name" value="SUCCINYLGLUTAMATE DESUCCINYLASE"/>
    <property type="match status" value="1"/>
</dbReference>
<feature type="domain" description="Succinylglutamate desuccinylase/Aspartoacylase catalytic" evidence="5">
    <location>
        <begin position="11"/>
        <end position="168"/>
    </location>
</feature>
<dbReference type="GO" id="GO:0016788">
    <property type="term" value="F:hydrolase activity, acting on ester bonds"/>
    <property type="evidence" value="ECO:0007669"/>
    <property type="project" value="InterPro"/>
</dbReference>
<name>A0A7D5P293_9EURY</name>
<dbReference type="GO" id="GO:0046872">
    <property type="term" value="F:metal ion binding"/>
    <property type="evidence" value="ECO:0007669"/>
    <property type="project" value="UniProtKB-KW"/>
</dbReference>
<dbReference type="OrthoDB" id="323389at2157"/>
<dbReference type="GeneID" id="56079880"/>
<dbReference type="GO" id="GO:0005829">
    <property type="term" value="C:cytosol"/>
    <property type="evidence" value="ECO:0007669"/>
    <property type="project" value="TreeGrafter"/>
</dbReference>
<reference evidence="6 7" key="1">
    <citation type="submission" date="2020-07" db="EMBL/GenBank/DDBJ databases">
        <title>Halosimplex pelagicum sp. nov. and Halosimplex rubrum sp. nov., isolated from salted brown alga Laminaria, and emended description of the genus Halosimplex.</title>
        <authorList>
            <person name="Cui H."/>
        </authorList>
    </citation>
    <scope>NUCLEOTIDE SEQUENCE [LARGE SCALE GENOMIC DNA]</scope>
    <source>
        <strain evidence="6 7">R27</strain>
    </source>
</reference>
<evidence type="ECO:0000313" key="7">
    <source>
        <dbReference type="Proteomes" id="UP000509667"/>
    </source>
</evidence>
<protein>
    <submittedName>
        <fullName evidence="6">Succinylglutamate desuccinylase/aspartoacylase family protein</fullName>
    </submittedName>
</protein>
<evidence type="ECO:0000256" key="2">
    <source>
        <dbReference type="ARBA" id="ARBA00022723"/>
    </source>
</evidence>
<evidence type="ECO:0000256" key="4">
    <source>
        <dbReference type="ARBA" id="ARBA00022833"/>
    </source>
</evidence>
<keyword evidence="4" id="KW-0862">Zinc</keyword>
<proteinExistence type="predicted"/>
<evidence type="ECO:0000259" key="5">
    <source>
        <dbReference type="Pfam" id="PF24827"/>
    </source>
</evidence>
<dbReference type="SUPFAM" id="SSF53187">
    <property type="entry name" value="Zn-dependent exopeptidases"/>
    <property type="match status" value="1"/>
</dbReference>
<keyword evidence="2" id="KW-0479">Metal-binding</keyword>
<dbReference type="Gene3D" id="3.40.630.10">
    <property type="entry name" value="Zn peptidases"/>
    <property type="match status" value="1"/>
</dbReference>